<evidence type="ECO:0000313" key="6">
    <source>
        <dbReference type="Proteomes" id="UP000249375"/>
    </source>
</evidence>
<proteinExistence type="inferred from homology"/>
<evidence type="ECO:0000256" key="1">
    <source>
        <dbReference type="ARBA" id="ARBA00008779"/>
    </source>
</evidence>
<dbReference type="AlphaFoldDB" id="A0A5P8E506"/>
<feature type="domain" description="Sulfatase N-terminal" evidence="4">
    <location>
        <begin position="20"/>
        <end position="393"/>
    </location>
</feature>
<gene>
    <name evidence="5" type="ORF">C7Y71_002555</name>
</gene>
<dbReference type="InterPro" id="IPR024607">
    <property type="entry name" value="Sulfatase_CS"/>
</dbReference>
<evidence type="ECO:0000256" key="3">
    <source>
        <dbReference type="PIRSR" id="PIRSR600917-52"/>
    </source>
</evidence>
<comment type="similarity">
    <text evidence="1">Belongs to the sulfatase family.</text>
</comment>
<dbReference type="Proteomes" id="UP000249375">
    <property type="component" value="Chromosome"/>
</dbReference>
<dbReference type="Gene3D" id="3.30.1120.10">
    <property type="match status" value="1"/>
</dbReference>
<name>A0A5P8E506_9BACT</name>
<dbReference type="PROSITE" id="PS00149">
    <property type="entry name" value="SULFATASE_2"/>
    <property type="match status" value="1"/>
</dbReference>
<evidence type="ECO:0000259" key="4">
    <source>
        <dbReference type="Pfam" id="PF00884"/>
    </source>
</evidence>
<dbReference type="PANTHER" id="PTHR43751:SF6">
    <property type="entry name" value="N-ACETYLGALACTOSAMINE-6-O-SULFATASE"/>
    <property type="match status" value="1"/>
</dbReference>
<dbReference type="InterPro" id="IPR017850">
    <property type="entry name" value="Alkaline_phosphatase_core_sf"/>
</dbReference>
<dbReference type="OrthoDB" id="9765065at2"/>
<dbReference type="Gene3D" id="3.40.720.10">
    <property type="entry name" value="Alkaline Phosphatase, subunit A"/>
    <property type="match status" value="1"/>
</dbReference>
<dbReference type="RefSeq" id="WP_111898957.1">
    <property type="nucleotide sequence ID" value="NZ_CP033459.1"/>
</dbReference>
<dbReference type="GO" id="GO:0016787">
    <property type="term" value="F:hydrolase activity"/>
    <property type="evidence" value="ECO:0007669"/>
    <property type="project" value="UniProtKB-KW"/>
</dbReference>
<keyword evidence="6" id="KW-1185">Reference proteome</keyword>
<accession>A0A5P8E506</accession>
<sequence>MRPYFLLSLLPAVATAQERPNVIVILADDLGYGDMSCYGAQRVQTPCVDALAESGIRFTNAHAIASTSTPSRYSLLTGEYAWRKPGTDVAAGDAGMIIRPEQFTMADAFKSAGYATGAIGKWHLGLGDKSGEQDWNAPLSASLGDLGFDYHYIMAATADRVPCVFIENGMVANYDATSPIEVSYKRNFEGEPTGAKNPELLYNLKHSHGHDMSIVNGIGRIGFMKGGGKALWKDENIADSIAQHAINFICNNREKPFFLYLATNDIHVPRFPHDRFRGKNAMGLRGDAIAQFDWTVGRVTRTLDSLGIRENTLIILSSDNGPVVDDGYDDKAEDLLGSHKPAGPYRGMKYSAFEGGSIVPCIVNWKGHVEAGQTSDALISQIDWLTSLAKLTGTRIPRGAAPDSEDHISTLLGYDRADRDYVIEFAANHTLSIRDKRWKYITPNNGSKMITWGPKIETGNDPEPQLYDMTAAYESDNQACNYPDIVERLKKQLEAEKTKTPQGK</sequence>
<evidence type="ECO:0000256" key="2">
    <source>
        <dbReference type="ARBA" id="ARBA00022801"/>
    </source>
</evidence>
<dbReference type="InterPro" id="IPR052701">
    <property type="entry name" value="GAG_Ulvan_Degrading_Sulfatases"/>
</dbReference>
<protein>
    <submittedName>
        <fullName evidence="5">Arylsulfatase</fullName>
    </submittedName>
</protein>
<evidence type="ECO:0000313" key="5">
    <source>
        <dbReference type="EMBL" id="QFQ11996.1"/>
    </source>
</evidence>
<feature type="modified residue" description="3-oxoalanine (Ser)" evidence="3">
    <location>
        <position position="68"/>
    </location>
</feature>
<reference evidence="5 6" key="1">
    <citation type="submission" date="2018-11" db="EMBL/GenBank/DDBJ databases">
        <authorList>
            <person name="Na S.W."/>
            <person name="Baik M."/>
        </authorList>
    </citation>
    <scope>NUCLEOTIDE SEQUENCE [LARGE SCALE GENOMIC DNA]</scope>
    <source>
        <strain evidence="5 6">E39</strain>
    </source>
</reference>
<organism evidence="5 6">
    <name type="scientific">Pseudoprevotella muciniphila</name>
    <dbReference type="NCBI Taxonomy" id="2133944"/>
    <lineage>
        <taxon>Bacteria</taxon>
        <taxon>Pseudomonadati</taxon>
        <taxon>Bacteroidota</taxon>
        <taxon>Bacteroidia</taxon>
        <taxon>Bacteroidales</taxon>
        <taxon>Prevotellaceae</taxon>
        <taxon>Pseudoprevotella</taxon>
    </lineage>
</organism>
<keyword evidence="2" id="KW-0378">Hydrolase</keyword>
<dbReference type="SUPFAM" id="SSF53649">
    <property type="entry name" value="Alkaline phosphatase-like"/>
    <property type="match status" value="1"/>
</dbReference>
<dbReference type="EMBL" id="CP033459">
    <property type="protein sequence ID" value="QFQ11996.1"/>
    <property type="molecule type" value="Genomic_DNA"/>
</dbReference>
<dbReference type="InterPro" id="IPR000917">
    <property type="entry name" value="Sulfatase_N"/>
</dbReference>
<dbReference type="KEGG" id="alq:C7Y71_002555"/>
<dbReference type="Pfam" id="PF00884">
    <property type="entry name" value="Sulfatase"/>
    <property type="match status" value="1"/>
</dbReference>
<comment type="PTM">
    <text evidence="3">The conversion to 3-oxoalanine (also known as C-formylglycine, FGly), of a serine or cysteine residue in prokaryotes and of a cysteine residue in eukaryotes, is critical for catalytic activity.</text>
</comment>
<dbReference type="PANTHER" id="PTHR43751">
    <property type="entry name" value="SULFATASE"/>
    <property type="match status" value="1"/>
</dbReference>
<dbReference type="PROSITE" id="PS00523">
    <property type="entry name" value="SULFATASE_1"/>
    <property type="match status" value="1"/>
</dbReference>